<evidence type="ECO:0000313" key="4">
    <source>
        <dbReference type="Proteomes" id="UP000799538"/>
    </source>
</evidence>
<dbReference type="EMBL" id="ML992501">
    <property type="protein sequence ID" value="KAF2227988.1"/>
    <property type="molecule type" value="Genomic_DNA"/>
</dbReference>
<feature type="domain" description="Bacteriophage T5 Orf172 DNA-binding" evidence="2">
    <location>
        <begin position="375"/>
        <end position="495"/>
    </location>
</feature>
<dbReference type="PANTHER" id="PTHR28094:SF2">
    <property type="entry name" value="BACTERIOPHAGE T5 ORF172 DNA-BINDING DOMAIN-CONTAINING PROTEIN"/>
    <property type="match status" value="1"/>
</dbReference>
<dbReference type="PANTHER" id="PTHR28094">
    <property type="entry name" value="MEIOTICALLY UP-REGULATED GENE 113 PROTEIN"/>
    <property type="match status" value="1"/>
</dbReference>
<feature type="compositionally biased region" description="Basic and acidic residues" evidence="1">
    <location>
        <begin position="121"/>
        <end position="131"/>
    </location>
</feature>
<dbReference type="InterPro" id="IPR018306">
    <property type="entry name" value="Phage_T5_Orf172_DNA-bd"/>
</dbReference>
<name>A0A6A6GQX3_9PEZI</name>
<accession>A0A6A6GQX3</accession>
<evidence type="ECO:0000256" key="1">
    <source>
        <dbReference type="SAM" id="MobiDB-lite"/>
    </source>
</evidence>
<evidence type="ECO:0000259" key="2">
    <source>
        <dbReference type="Pfam" id="PF10544"/>
    </source>
</evidence>
<feature type="region of interest" description="Disordered" evidence="1">
    <location>
        <begin position="225"/>
        <end position="247"/>
    </location>
</feature>
<dbReference type="InterPro" id="IPR053006">
    <property type="entry name" value="Meiosis_regulatory"/>
</dbReference>
<dbReference type="Pfam" id="PF10544">
    <property type="entry name" value="T5orf172"/>
    <property type="match status" value="1"/>
</dbReference>
<organism evidence="3 4">
    <name type="scientific">Elsinoe ampelina</name>
    <dbReference type="NCBI Taxonomy" id="302913"/>
    <lineage>
        <taxon>Eukaryota</taxon>
        <taxon>Fungi</taxon>
        <taxon>Dikarya</taxon>
        <taxon>Ascomycota</taxon>
        <taxon>Pezizomycotina</taxon>
        <taxon>Dothideomycetes</taxon>
        <taxon>Dothideomycetidae</taxon>
        <taxon>Myriangiales</taxon>
        <taxon>Elsinoaceae</taxon>
        <taxon>Elsinoe</taxon>
    </lineage>
</organism>
<keyword evidence="4" id="KW-1185">Reference proteome</keyword>
<protein>
    <submittedName>
        <fullName evidence="3">Meiotically up-regulated gene 113-domain-containing protein</fullName>
    </submittedName>
</protein>
<dbReference type="Proteomes" id="UP000799538">
    <property type="component" value="Unassembled WGS sequence"/>
</dbReference>
<feature type="region of interest" description="Disordered" evidence="1">
    <location>
        <begin position="315"/>
        <end position="335"/>
    </location>
</feature>
<evidence type="ECO:0000313" key="3">
    <source>
        <dbReference type="EMBL" id="KAF2227988.1"/>
    </source>
</evidence>
<feature type="region of interest" description="Disordered" evidence="1">
    <location>
        <begin position="79"/>
        <end position="209"/>
    </location>
</feature>
<feature type="compositionally biased region" description="Polar residues" evidence="1">
    <location>
        <begin position="230"/>
        <end position="247"/>
    </location>
</feature>
<dbReference type="AlphaFoldDB" id="A0A6A6GQX3"/>
<gene>
    <name evidence="3" type="ORF">BDZ85DRAFT_10624</name>
</gene>
<proteinExistence type="predicted"/>
<feature type="compositionally biased region" description="Low complexity" evidence="1">
    <location>
        <begin position="318"/>
        <end position="327"/>
    </location>
</feature>
<reference evidence="4" key="1">
    <citation type="journal article" date="2020" name="Stud. Mycol.">
        <title>101 Dothideomycetes genomes: A test case for predicting lifestyles and emergence of pathogens.</title>
        <authorList>
            <person name="Haridas S."/>
            <person name="Albert R."/>
            <person name="Binder M."/>
            <person name="Bloem J."/>
            <person name="LaButti K."/>
            <person name="Salamov A."/>
            <person name="Andreopoulos B."/>
            <person name="Baker S."/>
            <person name="Barry K."/>
            <person name="Bills G."/>
            <person name="Bluhm B."/>
            <person name="Cannon C."/>
            <person name="Castanera R."/>
            <person name="Culley D."/>
            <person name="Daum C."/>
            <person name="Ezra D."/>
            <person name="Gonzalez J."/>
            <person name="Henrissat B."/>
            <person name="Kuo A."/>
            <person name="Liang C."/>
            <person name="Lipzen A."/>
            <person name="Lutzoni F."/>
            <person name="Magnuson J."/>
            <person name="Mondo S."/>
            <person name="Nolan M."/>
            <person name="Ohm R."/>
            <person name="Pangilinan J."/>
            <person name="Park H.-J."/>
            <person name="Ramirez L."/>
            <person name="Alfaro M."/>
            <person name="Sun H."/>
            <person name="Tritt A."/>
            <person name="Yoshinaga Y."/>
            <person name="Zwiers L.-H."/>
            <person name="Turgeon B."/>
            <person name="Goodwin S."/>
            <person name="Spatafora J."/>
            <person name="Crous P."/>
            <person name="Grigoriev I."/>
        </authorList>
    </citation>
    <scope>NUCLEOTIDE SEQUENCE [LARGE SCALE GENOMIC DNA]</scope>
    <source>
        <strain evidence="4">CECT 20119</strain>
    </source>
</reference>
<feature type="compositionally biased region" description="Polar residues" evidence="1">
    <location>
        <begin position="192"/>
        <end position="209"/>
    </location>
</feature>
<sequence length="515" mass="57644">MPPHSDVLDALHESMSSDIARVANRCRGADNGDRCVGIKLPWSLYCFDHQPADAPYECMSALTDFDFNIIMSCFRSRAQNGQAKDGPSSAAHSNHLQDGPGGSSSAFDSDASKARPPSISRRSEVPTHSDSDNEPIMSTTNTVEDDDDGLISLRRAGKRRRLSTTPEPTSRRPREALPGPGSTLKSPIVISSDESQNAAERSMLVQSNMPTTPREIPRVRFESPPAQYLTPDTTPFKSGKASGSSSTPFPNTFNIRFTATKPEVEDSIKVIRENLPNHLDRTKTIDFLVNLILPRPLPKSGYIYVFKVDHSKTDRVSLRPSPQSSSSTNKEPGETSLSVICHSHEGGEDLLYDVLNFGESKERIRENTFGTPRQANEKFIRLKIGRATDVHARMDGWMSECEHDCLTFVSYPTTHSIKDRSWHTATPLSKKFSGKSEWYDREKTPFGERELVPDTHRAERLIHLILQNKKARVGQCGVCDRVHNEWFDFEVSKEAAEKLDAQIWRCIDLVKRTCD</sequence>